<dbReference type="EC" id="6.1.1.6" evidence="9"/>
<feature type="binding site" evidence="9">
    <location>
        <position position="418"/>
    </location>
    <ligand>
        <name>Mg(2+)</name>
        <dbReference type="ChEBI" id="CHEBI:18420"/>
        <label>1</label>
    </ligand>
</feature>
<dbReference type="OrthoDB" id="9802326at2"/>
<gene>
    <name evidence="12" type="primary">lysS_2</name>
    <name evidence="9" type="synonym">lysS</name>
    <name evidence="12" type="ORF">CLORY_42840</name>
</gene>
<dbReference type="NCBIfam" id="NF001756">
    <property type="entry name" value="PRK00484.1"/>
    <property type="match status" value="1"/>
</dbReference>
<dbReference type="CDD" id="cd04322">
    <property type="entry name" value="LysRS_N"/>
    <property type="match status" value="1"/>
</dbReference>
<keyword evidence="9 10" id="KW-0460">Magnesium</keyword>
<dbReference type="InterPro" id="IPR002313">
    <property type="entry name" value="Lys-tRNA-ligase_II"/>
</dbReference>
<evidence type="ECO:0000256" key="7">
    <source>
        <dbReference type="ARBA" id="ARBA00023146"/>
    </source>
</evidence>
<feature type="binding site" evidence="9">
    <location>
        <position position="425"/>
    </location>
    <ligand>
        <name>Mg(2+)</name>
        <dbReference type="ChEBI" id="CHEBI:18420"/>
        <label>1</label>
    </ligand>
</feature>
<dbReference type="GO" id="GO:0005524">
    <property type="term" value="F:ATP binding"/>
    <property type="evidence" value="ECO:0007669"/>
    <property type="project" value="UniProtKB-UniRule"/>
</dbReference>
<accession>A0A1V4I998</accession>
<evidence type="ECO:0000256" key="2">
    <source>
        <dbReference type="ARBA" id="ARBA00022598"/>
    </source>
</evidence>
<feature type="binding site" evidence="9">
    <location>
        <position position="425"/>
    </location>
    <ligand>
        <name>Mg(2+)</name>
        <dbReference type="ChEBI" id="CHEBI:18420"/>
        <label>2</label>
    </ligand>
</feature>
<name>A0A1V4I998_9CLOT</name>
<dbReference type="AlphaFoldDB" id="A0A1V4I998"/>
<dbReference type="RefSeq" id="WP_079428351.1">
    <property type="nucleotide sequence ID" value="NZ_MZGV01000096.1"/>
</dbReference>
<evidence type="ECO:0000256" key="1">
    <source>
        <dbReference type="ARBA" id="ARBA00008226"/>
    </source>
</evidence>
<keyword evidence="7 9" id="KW-0030">Aminoacyl-tRNA synthetase</keyword>
<evidence type="ECO:0000256" key="10">
    <source>
        <dbReference type="RuleBase" id="RU000336"/>
    </source>
</evidence>
<dbReference type="InterPro" id="IPR045864">
    <property type="entry name" value="aa-tRNA-synth_II/BPL/LPL"/>
</dbReference>
<evidence type="ECO:0000313" key="12">
    <source>
        <dbReference type="EMBL" id="OPJ56571.1"/>
    </source>
</evidence>
<dbReference type="InterPro" id="IPR004365">
    <property type="entry name" value="NA-bd_OB_tRNA"/>
</dbReference>
<keyword evidence="2 9" id="KW-0436">Ligase</keyword>
<dbReference type="GO" id="GO:0016740">
    <property type="term" value="F:transferase activity"/>
    <property type="evidence" value="ECO:0007669"/>
    <property type="project" value="UniProtKB-ARBA"/>
</dbReference>
<proteinExistence type="inferred from homology"/>
<keyword evidence="9" id="KW-0963">Cytoplasm</keyword>
<dbReference type="GO" id="GO:0006430">
    <property type="term" value="P:lysyl-tRNA aminoacylation"/>
    <property type="evidence" value="ECO:0007669"/>
    <property type="project" value="UniProtKB-UniRule"/>
</dbReference>
<dbReference type="NCBIfam" id="TIGR00499">
    <property type="entry name" value="lysS_bact"/>
    <property type="match status" value="1"/>
</dbReference>
<dbReference type="Gene3D" id="2.40.50.140">
    <property type="entry name" value="Nucleic acid-binding proteins"/>
    <property type="match status" value="1"/>
</dbReference>
<evidence type="ECO:0000256" key="3">
    <source>
        <dbReference type="ARBA" id="ARBA00022723"/>
    </source>
</evidence>
<protein>
    <recommendedName>
        <fullName evidence="9">Lysine--tRNA ligase</fullName>
        <ecNumber evidence="9">6.1.1.6</ecNumber>
    </recommendedName>
    <alternativeName>
        <fullName evidence="9">Lysyl-tRNA synthetase</fullName>
        <shortName evidence="9">LysRS</shortName>
    </alternativeName>
</protein>
<evidence type="ECO:0000256" key="8">
    <source>
        <dbReference type="ARBA" id="ARBA00048573"/>
    </source>
</evidence>
<sequence length="506" mass="58471">MYEQYVDIKKLKEIMPDANEVIIEKINKMNQLMEEGINPYPYSYDKVTHSDYIINNYHSINSEESFNMAGRIMLLRRMGNATFMNISDQTGDIQLYVSKNNIGQEKYKLIKLIDVGDLIGVKGTVFKTKTEEITIRVTELTVLSKAIRPLPEKYHGIQDMDLRQRHRSLDMIMNNEVKERFINRSKAMSALREFLNERDFIEVDTPVLDTKYGGGEAKPFITEVNSMNTEVYMNVSPELYLKRMMVGGIERVYTLARSFRNEGIDKTHYPEFTLFECYMAYADYNDMMELMESLYQYVFNKVIHTTKVVYEGVEIDFKAPWKREKMCDLVKRHTHIEVENLSKEEIVNAIEQKELLKTVQQEGFIIREASKGELIMTLFDEYCVQNLIQPTFVIDFPMDSSPLCKIHRDNPDLIERFEPYAYGIELGNAYSELNDSLRQRVLLNEQASKLRAGLETASPMDEEFAVAIDTGMPPAGGLGIGIDRMIMFLTGAASIKDVIAFPLVKR</sequence>
<evidence type="ECO:0000256" key="5">
    <source>
        <dbReference type="ARBA" id="ARBA00022840"/>
    </source>
</evidence>
<dbReference type="STRING" id="1450648.CLORY_42840"/>
<comment type="caution">
    <text evidence="12">The sequence shown here is derived from an EMBL/GenBank/DDBJ whole genome shotgun (WGS) entry which is preliminary data.</text>
</comment>
<dbReference type="Proteomes" id="UP000190080">
    <property type="component" value="Unassembled WGS sequence"/>
</dbReference>
<dbReference type="InterPro" id="IPR004364">
    <property type="entry name" value="Aa-tRNA-synt_II"/>
</dbReference>
<dbReference type="SUPFAM" id="SSF50249">
    <property type="entry name" value="Nucleic acid-binding proteins"/>
    <property type="match status" value="1"/>
</dbReference>
<dbReference type="InterPro" id="IPR012340">
    <property type="entry name" value="NA-bd_OB-fold"/>
</dbReference>
<dbReference type="PRINTS" id="PR00982">
    <property type="entry name" value="TRNASYNTHLYS"/>
</dbReference>
<evidence type="ECO:0000313" key="13">
    <source>
        <dbReference type="Proteomes" id="UP000190080"/>
    </source>
</evidence>
<dbReference type="GO" id="GO:0005829">
    <property type="term" value="C:cytosol"/>
    <property type="evidence" value="ECO:0007669"/>
    <property type="project" value="TreeGrafter"/>
</dbReference>
<keyword evidence="13" id="KW-1185">Reference proteome</keyword>
<dbReference type="EMBL" id="MZGV01000096">
    <property type="protein sequence ID" value="OPJ56571.1"/>
    <property type="molecule type" value="Genomic_DNA"/>
</dbReference>
<dbReference type="Pfam" id="PF00152">
    <property type="entry name" value="tRNA-synt_2"/>
    <property type="match status" value="1"/>
</dbReference>
<comment type="subunit">
    <text evidence="9">Homodimer.</text>
</comment>
<comment type="subcellular location">
    <subcellularLocation>
        <location evidence="9">Cytoplasm</location>
    </subcellularLocation>
</comment>
<organism evidence="12 13">
    <name type="scientific">Clostridium oryzae</name>
    <dbReference type="NCBI Taxonomy" id="1450648"/>
    <lineage>
        <taxon>Bacteria</taxon>
        <taxon>Bacillati</taxon>
        <taxon>Bacillota</taxon>
        <taxon>Clostridia</taxon>
        <taxon>Eubacteriales</taxon>
        <taxon>Clostridiaceae</taxon>
        <taxon>Clostridium</taxon>
    </lineage>
</organism>
<dbReference type="InterPro" id="IPR044136">
    <property type="entry name" value="Lys-tRNA-ligase_II_N"/>
</dbReference>
<evidence type="ECO:0000256" key="9">
    <source>
        <dbReference type="HAMAP-Rule" id="MF_00252"/>
    </source>
</evidence>
<keyword evidence="5 9" id="KW-0067">ATP-binding</keyword>
<dbReference type="PANTHER" id="PTHR42918">
    <property type="entry name" value="LYSYL-TRNA SYNTHETASE"/>
    <property type="match status" value="1"/>
</dbReference>
<dbReference type="GO" id="GO:0140096">
    <property type="term" value="F:catalytic activity, acting on a protein"/>
    <property type="evidence" value="ECO:0007669"/>
    <property type="project" value="UniProtKB-ARBA"/>
</dbReference>
<comment type="catalytic activity">
    <reaction evidence="8 9 10">
        <text>tRNA(Lys) + L-lysine + ATP = L-lysyl-tRNA(Lys) + AMP + diphosphate</text>
        <dbReference type="Rhea" id="RHEA:20792"/>
        <dbReference type="Rhea" id="RHEA-COMP:9696"/>
        <dbReference type="Rhea" id="RHEA-COMP:9697"/>
        <dbReference type="ChEBI" id="CHEBI:30616"/>
        <dbReference type="ChEBI" id="CHEBI:32551"/>
        <dbReference type="ChEBI" id="CHEBI:33019"/>
        <dbReference type="ChEBI" id="CHEBI:78442"/>
        <dbReference type="ChEBI" id="CHEBI:78529"/>
        <dbReference type="ChEBI" id="CHEBI:456215"/>
        <dbReference type="EC" id="6.1.1.6"/>
    </reaction>
</comment>
<keyword evidence="4 9" id="KW-0547">Nucleotide-binding</keyword>
<keyword evidence="6 9" id="KW-0648">Protein biosynthesis</keyword>
<dbReference type="FunFam" id="2.40.50.140:FF:000024">
    <property type="entry name" value="Lysine--tRNA ligase"/>
    <property type="match status" value="1"/>
</dbReference>
<dbReference type="Pfam" id="PF01336">
    <property type="entry name" value="tRNA_anti-codon"/>
    <property type="match status" value="1"/>
</dbReference>
<dbReference type="InterPro" id="IPR006195">
    <property type="entry name" value="aa-tRNA-synth_II"/>
</dbReference>
<evidence type="ECO:0000256" key="4">
    <source>
        <dbReference type="ARBA" id="ARBA00022741"/>
    </source>
</evidence>
<dbReference type="InterPro" id="IPR018149">
    <property type="entry name" value="Lys-tRNA-synth_II_C"/>
</dbReference>
<dbReference type="GO" id="GO:0004824">
    <property type="term" value="F:lysine-tRNA ligase activity"/>
    <property type="evidence" value="ECO:0007669"/>
    <property type="project" value="UniProtKB-UniRule"/>
</dbReference>
<dbReference type="SUPFAM" id="SSF55681">
    <property type="entry name" value="Class II aaRS and biotin synthetases"/>
    <property type="match status" value="1"/>
</dbReference>
<dbReference type="PROSITE" id="PS50862">
    <property type="entry name" value="AA_TRNA_LIGASE_II"/>
    <property type="match status" value="1"/>
</dbReference>
<comment type="cofactor">
    <cofactor evidence="9 10">
        <name>Mg(2+)</name>
        <dbReference type="ChEBI" id="CHEBI:18420"/>
    </cofactor>
    <text evidence="9 10">Binds 3 Mg(2+) ions per subunit.</text>
</comment>
<comment type="similarity">
    <text evidence="1 9">Belongs to the class-II aminoacyl-tRNA synthetase family.</text>
</comment>
<evidence type="ECO:0000256" key="6">
    <source>
        <dbReference type="ARBA" id="ARBA00022917"/>
    </source>
</evidence>
<keyword evidence="3 9" id="KW-0479">Metal-binding</keyword>
<dbReference type="GO" id="GO:0000049">
    <property type="term" value="F:tRNA binding"/>
    <property type="evidence" value="ECO:0007669"/>
    <property type="project" value="TreeGrafter"/>
</dbReference>
<dbReference type="HAMAP" id="MF_00252">
    <property type="entry name" value="Lys_tRNA_synth_class2"/>
    <property type="match status" value="1"/>
</dbReference>
<evidence type="ECO:0000259" key="11">
    <source>
        <dbReference type="PROSITE" id="PS50862"/>
    </source>
</evidence>
<feature type="domain" description="Aminoacyl-transfer RNA synthetases class-II family profile" evidence="11">
    <location>
        <begin position="184"/>
        <end position="502"/>
    </location>
</feature>
<dbReference type="GO" id="GO:0000287">
    <property type="term" value="F:magnesium ion binding"/>
    <property type="evidence" value="ECO:0007669"/>
    <property type="project" value="UniProtKB-UniRule"/>
</dbReference>
<dbReference type="PANTHER" id="PTHR42918:SF15">
    <property type="entry name" value="LYSINE--TRNA LIGASE, CHLOROPLASTIC_MITOCHONDRIAL"/>
    <property type="match status" value="1"/>
</dbReference>
<dbReference type="Gene3D" id="3.30.930.10">
    <property type="entry name" value="Bira Bifunctional Protein, Domain 2"/>
    <property type="match status" value="1"/>
</dbReference>
<reference evidence="12 13" key="1">
    <citation type="submission" date="2017-03" db="EMBL/GenBank/DDBJ databases">
        <title>Genome sequence of Clostridium oryzae DSM 28571.</title>
        <authorList>
            <person name="Poehlein A."/>
            <person name="Daniel R."/>
        </authorList>
    </citation>
    <scope>NUCLEOTIDE SEQUENCE [LARGE SCALE GENOMIC DNA]</scope>
    <source>
        <strain evidence="12 13">DSM 28571</strain>
    </source>
</reference>